<accession>A0A0X3UUN6</accession>
<feature type="transmembrane region" description="Helical" evidence="1">
    <location>
        <begin position="237"/>
        <end position="254"/>
    </location>
</feature>
<evidence type="ECO:0000313" key="3">
    <source>
        <dbReference type="Proteomes" id="UP000053244"/>
    </source>
</evidence>
<dbReference type="AlphaFoldDB" id="A0A0X3UUN6"/>
<feature type="transmembrane region" description="Helical" evidence="1">
    <location>
        <begin position="52"/>
        <end position="69"/>
    </location>
</feature>
<feature type="transmembrane region" description="Helical" evidence="1">
    <location>
        <begin position="126"/>
        <end position="148"/>
    </location>
</feature>
<sequence length="436" mass="45951">MSRVLGIELRRSAALGSALIVLVVGAALMYLASGSMTGSEWSVGWMQLAMTQRLYLVLLWPLALAAGAWQGRREKKSNVGELFASTPRSRVRRAVPTITAMALAMIVGYLLVSVAAGVSIVRTADYLPSAVLGVAAVGGLTLIAGVWLGLAVGRLLPHPVTPPVLAVAGLGLLLGLPWATRPRGWLSMVFSPIDEMNMPDDYATVPWQVSGSQAIWMAALAVAGVMLFASGTWRTRVAALLPLAVGAALAILVMPHQNRIVTDSVDPVAKALVCAKDEPRVCVSRVHAGLLPELVGPAREALTVLAKLPGGPTRVHEDNTTYLPFVPAPQTADTALLRIEVGAGGHLDEPSTVLPETVIAAFTGPYECEKGPSWAQARAAGYWLVGQEPPTAVSEFDDPERAAEARALWAQLRALPAEQATAKVLAIRADALKCTT</sequence>
<reference evidence="2 3" key="1">
    <citation type="submission" date="2015-10" db="EMBL/GenBank/DDBJ databases">
        <authorList>
            <person name="Gilbert D.G."/>
        </authorList>
    </citation>
    <scope>NUCLEOTIDE SEQUENCE [LARGE SCALE GENOMIC DNA]</scope>
    <source>
        <strain evidence="2 3">NRRL B-16712</strain>
    </source>
</reference>
<proteinExistence type="predicted"/>
<feature type="transmembrane region" description="Helical" evidence="1">
    <location>
        <begin position="12"/>
        <end position="32"/>
    </location>
</feature>
<organism evidence="2 3">
    <name type="scientific">Actinoplanes awajinensis subsp. mycoplanecinus</name>
    <dbReference type="NCBI Taxonomy" id="135947"/>
    <lineage>
        <taxon>Bacteria</taxon>
        <taxon>Bacillati</taxon>
        <taxon>Actinomycetota</taxon>
        <taxon>Actinomycetes</taxon>
        <taxon>Micromonosporales</taxon>
        <taxon>Micromonosporaceae</taxon>
        <taxon>Actinoplanes</taxon>
    </lineage>
</organism>
<dbReference type="OrthoDB" id="3402382at2"/>
<evidence type="ECO:0000256" key="1">
    <source>
        <dbReference type="SAM" id="Phobius"/>
    </source>
</evidence>
<keyword evidence="1" id="KW-0472">Membrane</keyword>
<feature type="transmembrane region" description="Helical" evidence="1">
    <location>
        <begin position="160"/>
        <end position="179"/>
    </location>
</feature>
<protein>
    <submittedName>
        <fullName evidence="2">Uncharacterized protein</fullName>
    </submittedName>
</protein>
<feature type="transmembrane region" description="Helical" evidence="1">
    <location>
        <begin position="98"/>
        <end position="120"/>
    </location>
</feature>
<feature type="transmembrane region" description="Helical" evidence="1">
    <location>
        <begin position="214"/>
        <end position="230"/>
    </location>
</feature>
<dbReference type="RefSeq" id="WP_067690697.1">
    <property type="nucleotide sequence ID" value="NZ_LLZH01000121.1"/>
</dbReference>
<keyword evidence="1" id="KW-0812">Transmembrane</keyword>
<keyword evidence="1" id="KW-1133">Transmembrane helix</keyword>
<name>A0A0X3UUN6_9ACTN</name>
<keyword evidence="3" id="KW-1185">Reference proteome</keyword>
<gene>
    <name evidence="2" type="ORF">ADL15_15910</name>
</gene>
<dbReference type="EMBL" id="LLZH01000121">
    <property type="protein sequence ID" value="KUL34556.1"/>
    <property type="molecule type" value="Genomic_DNA"/>
</dbReference>
<comment type="caution">
    <text evidence="2">The sequence shown here is derived from an EMBL/GenBank/DDBJ whole genome shotgun (WGS) entry which is preliminary data.</text>
</comment>
<evidence type="ECO:0000313" key="2">
    <source>
        <dbReference type="EMBL" id="KUL34556.1"/>
    </source>
</evidence>
<dbReference type="Proteomes" id="UP000053244">
    <property type="component" value="Unassembled WGS sequence"/>
</dbReference>